<evidence type="ECO:0000256" key="3">
    <source>
        <dbReference type="PROSITE-ProRule" id="PRU00023"/>
    </source>
</evidence>
<dbReference type="Pfam" id="PF12796">
    <property type="entry name" value="Ank_2"/>
    <property type="match status" value="1"/>
</dbReference>
<sequence length="445" mass="48499">MYPYTSQSQDLSLSTNLEHVKDTGMGFGEFDSPPSSDDGIRVHSDSSNSDTDSDDTILQIHIDGEMTSAYSESRRSSTLTLSNFAGNENLVIQIFASMDLRPEELDDPDEHIAPEVMTEDEQVKAASSEVTPAPVVVLANDTRIKTTETFVLEAEMPSLLGDLNITHVLDETPSAPAKDTAYADSRIAEDVVAGSVLPYASSEHVGQSEPELQFIEVLATNGNIGIATGDTFHGVDVNFVNKRSGKTPLHLVIENPRFKGYKHLVCNPNKSDIRGNCPIMEIFYGTDSDPLDDHRKKALALLLRNESTDVEVTQPGVLNTPLHLAVRRKDPFAVAMLLFKYASVNAKNAAGSTPLLVAANQLHNPTIKDQKHLMSILLHAEIILINEKAGTKEQTALHYAVNAGVSWAVDMLLGHGADPTCRGSEDRDALTLVHIRADNDNWSSY</sequence>
<evidence type="ECO:0000256" key="1">
    <source>
        <dbReference type="ARBA" id="ARBA00022737"/>
    </source>
</evidence>
<dbReference type="SUPFAM" id="SSF48403">
    <property type="entry name" value="Ankyrin repeat"/>
    <property type="match status" value="1"/>
</dbReference>
<dbReference type="PANTHER" id="PTHR24198">
    <property type="entry name" value="ANKYRIN REPEAT AND PROTEIN KINASE DOMAIN-CONTAINING PROTEIN"/>
    <property type="match status" value="1"/>
</dbReference>
<feature type="repeat" description="ANK" evidence="3">
    <location>
        <begin position="317"/>
        <end position="349"/>
    </location>
</feature>
<feature type="repeat" description="ANK" evidence="3">
    <location>
        <begin position="392"/>
        <end position="424"/>
    </location>
</feature>
<dbReference type="EMBL" id="ML978971">
    <property type="protein sequence ID" value="KAF1927656.1"/>
    <property type="molecule type" value="Genomic_DNA"/>
</dbReference>
<accession>A0A6A5RMS4</accession>
<dbReference type="Proteomes" id="UP000800082">
    <property type="component" value="Unassembled WGS sequence"/>
</dbReference>
<keyword evidence="6" id="KW-1185">Reference proteome</keyword>
<dbReference type="AlphaFoldDB" id="A0A6A5RMS4"/>
<evidence type="ECO:0000313" key="6">
    <source>
        <dbReference type="Proteomes" id="UP000800082"/>
    </source>
</evidence>
<dbReference type="SMART" id="SM00248">
    <property type="entry name" value="ANK"/>
    <property type="match status" value="4"/>
</dbReference>
<reference evidence="5" key="1">
    <citation type="journal article" date="2020" name="Stud. Mycol.">
        <title>101 Dothideomycetes genomes: a test case for predicting lifestyles and emergence of pathogens.</title>
        <authorList>
            <person name="Haridas S."/>
            <person name="Albert R."/>
            <person name="Binder M."/>
            <person name="Bloem J."/>
            <person name="Labutti K."/>
            <person name="Salamov A."/>
            <person name="Andreopoulos B."/>
            <person name="Baker S."/>
            <person name="Barry K."/>
            <person name="Bills G."/>
            <person name="Bluhm B."/>
            <person name="Cannon C."/>
            <person name="Castanera R."/>
            <person name="Culley D."/>
            <person name="Daum C."/>
            <person name="Ezra D."/>
            <person name="Gonzalez J."/>
            <person name="Henrissat B."/>
            <person name="Kuo A."/>
            <person name="Liang C."/>
            <person name="Lipzen A."/>
            <person name="Lutzoni F."/>
            <person name="Magnuson J."/>
            <person name="Mondo S."/>
            <person name="Nolan M."/>
            <person name="Ohm R."/>
            <person name="Pangilinan J."/>
            <person name="Park H.-J."/>
            <person name="Ramirez L."/>
            <person name="Alfaro M."/>
            <person name="Sun H."/>
            <person name="Tritt A."/>
            <person name="Yoshinaga Y."/>
            <person name="Zwiers L.-H."/>
            <person name="Turgeon B."/>
            <person name="Goodwin S."/>
            <person name="Spatafora J."/>
            <person name="Crous P."/>
            <person name="Grigoriev I."/>
        </authorList>
    </citation>
    <scope>NUCLEOTIDE SEQUENCE</scope>
    <source>
        <strain evidence="5">CBS 183.55</strain>
    </source>
</reference>
<dbReference type="PANTHER" id="PTHR24198:SF165">
    <property type="entry name" value="ANKYRIN REPEAT-CONTAINING PROTEIN-RELATED"/>
    <property type="match status" value="1"/>
</dbReference>
<dbReference type="PROSITE" id="PS50297">
    <property type="entry name" value="ANK_REP_REGION"/>
    <property type="match status" value="1"/>
</dbReference>
<evidence type="ECO:0000313" key="5">
    <source>
        <dbReference type="EMBL" id="KAF1927656.1"/>
    </source>
</evidence>
<gene>
    <name evidence="5" type="ORF">M421DRAFT_5929</name>
</gene>
<proteinExistence type="predicted"/>
<feature type="region of interest" description="Disordered" evidence="4">
    <location>
        <begin position="24"/>
        <end position="55"/>
    </location>
</feature>
<protein>
    <submittedName>
        <fullName evidence="5">Ankyrin</fullName>
    </submittedName>
</protein>
<name>A0A6A5RMS4_9PLEO</name>
<dbReference type="Gene3D" id="1.25.40.20">
    <property type="entry name" value="Ankyrin repeat-containing domain"/>
    <property type="match status" value="1"/>
</dbReference>
<keyword evidence="2 3" id="KW-0040">ANK repeat</keyword>
<keyword evidence="1" id="KW-0677">Repeat</keyword>
<dbReference type="InterPro" id="IPR002110">
    <property type="entry name" value="Ankyrin_rpt"/>
</dbReference>
<dbReference type="RefSeq" id="XP_033447908.1">
    <property type="nucleotide sequence ID" value="XM_033595672.1"/>
</dbReference>
<dbReference type="PROSITE" id="PS50088">
    <property type="entry name" value="ANK_REPEAT"/>
    <property type="match status" value="2"/>
</dbReference>
<evidence type="ECO:0000256" key="4">
    <source>
        <dbReference type="SAM" id="MobiDB-lite"/>
    </source>
</evidence>
<dbReference type="GeneID" id="54353339"/>
<dbReference type="OrthoDB" id="248923at2759"/>
<organism evidence="5 6">
    <name type="scientific">Didymella exigua CBS 183.55</name>
    <dbReference type="NCBI Taxonomy" id="1150837"/>
    <lineage>
        <taxon>Eukaryota</taxon>
        <taxon>Fungi</taxon>
        <taxon>Dikarya</taxon>
        <taxon>Ascomycota</taxon>
        <taxon>Pezizomycotina</taxon>
        <taxon>Dothideomycetes</taxon>
        <taxon>Pleosporomycetidae</taxon>
        <taxon>Pleosporales</taxon>
        <taxon>Pleosporineae</taxon>
        <taxon>Didymellaceae</taxon>
        <taxon>Didymella</taxon>
    </lineage>
</organism>
<evidence type="ECO:0000256" key="2">
    <source>
        <dbReference type="ARBA" id="ARBA00023043"/>
    </source>
</evidence>
<dbReference type="InterPro" id="IPR036770">
    <property type="entry name" value="Ankyrin_rpt-contain_sf"/>
</dbReference>